<dbReference type="CDD" id="cd07608">
    <property type="entry name" value="BAR_ArfGAP_fungi"/>
    <property type="match status" value="1"/>
</dbReference>
<feature type="compositionally biased region" description="Polar residues" evidence="6">
    <location>
        <begin position="620"/>
        <end position="643"/>
    </location>
</feature>
<feature type="compositionally biased region" description="Polar residues" evidence="6">
    <location>
        <begin position="826"/>
        <end position="840"/>
    </location>
</feature>
<keyword evidence="2 4" id="KW-0863">Zinc-finger</keyword>
<dbReference type="InterPro" id="IPR011993">
    <property type="entry name" value="PH-like_dom_sf"/>
</dbReference>
<feature type="compositionally biased region" description="Polar residues" evidence="6">
    <location>
        <begin position="230"/>
        <end position="246"/>
    </location>
</feature>
<dbReference type="AlphaFoldDB" id="A0AAJ0C6H5"/>
<evidence type="ECO:0000256" key="6">
    <source>
        <dbReference type="SAM" id="MobiDB-lite"/>
    </source>
</evidence>
<keyword evidence="5" id="KW-0677">Repeat</keyword>
<evidence type="ECO:0000313" key="9">
    <source>
        <dbReference type="EMBL" id="KAK1769594.1"/>
    </source>
</evidence>
<keyword evidence="3 5" id="KW-0862">Zinc</keyword>
<accession>A0AAJ0C6H5</accession>
<dbReference type="Pfam" id="PF01412">
    <property type="entry name" value="ArfGap"/>
    <property type="match status" value="1"/>
</dbReference>
<dbReference type="SMART" id="SM00233">
    <property type="entry name" value="PH"/>
    <property type="match status" value="1"/>
</dbReference>
<dbReference type="InterPro" id="IPR001164">
    <property type="entry name" value="ArfGAP_dom"/>
</dbReference>
<dbReference type="GO" id="GO:0005802">
    <property type="term" value="C:trans-Golgi network"/>
    <property type="evidence" value="ECO:0007669"/>
    <property type="project" value="TreeGrafter"/>
</dbReference>
<dbReference type="SMART" id="SM00105">
    <property type="entry name" value="ArfGap"/>
    <property type="match status" value="1"/>
</dbReference>
<dbReference type="SUPFAM" id="SSF103657">
    <property type="entry name" value="BAR/IMD domain-like"/>
    <property type="match status" value="1"/>
</dbReference>
<dbReference type="PROSITE" id="PS50115">
    <property type="entry name" value="ARFGAP"/>
    <property type="match status" value="1"/>
</dbReference>
<evidence type="ECO:0000256" key="5">
    <source>
        <dbReference type="RuleBase" id="RU369028"/>
    </source>
</evidence>
<dbReference type="RefSeq" id="XP_060285807.1">
    <property type="nucleotide sequence ID" value="XM_060424417.1"/>
</dbReference>
<dbReference type="InterPro" id="IPR038508">
    <property type="entry name" value="ArfGAP_dom_sf"/>
</dbReference>
<feature type="region of interest" description="Disordered" evidence="6">
    <location>
        <begin position="226"/>
        <end position="306"/>
    </location>
</feature>
<dbReference type="PANTHER" id="PTHR23180:SF160">
    <property type="entry name" value="ADP-RIBOSYLATION FACTOR GTPASE-ACTIVATING PROTEIN EFFECTOR PROTEIN 1"/>
    <property type="match status" value="1"/>
</dbReference>
<dbReference type="GeneID" id="85307604"/>
<keyword evidence="1 5" id="KW-0479">Metal-binding</keyword>
<evidence type="ECO:0000256" key="1">
    <source>
        <dbReference type="ARBA" id="ARBA00022723"/>
    </source>
</evidence>
<dbReference type="Pfam" id="PF16746">
    <property type="entry name" value="BAR_3"/>
    <property type="match status" value="1"/>
</dbReference>
<dbReference type="Gene3D" id="2.30.29.30">
    <property type="entry name" value="Pleckstrin-homology domain (PH domain)/Phosphotyrosine-binding domain (PTB)"/>
    <property type="match status" value="1"/>
</dbReference>
<protein>
    <recommendedName>
        <fullName evidence="5">ADP-ribosylation factor GTPase-activating protein</fullName>
    </recommendedName>
</protein>
<evidence type="ECO:0000259" key="8">
    <source>
        <dbReference type="PROSITE" id="PS50115"/>
    </source>
</evidence>
<dbReference type="GO" id="GO:0006891">
    <property type="term" value="P:intra-Golgi vesicle-mediated transport"/>
    <property type="evidence" value="ECO:0007669"/>
    <property type="project" value="TreeGrafter"/>
</dbReference>
<comment type="function">
    <text evidence="5">GTPase-activating protein for the ADP ribosylation factor family.</text>
</comment>
<dbReference type="FunFam" id="2.30.29.30:FF:000252">
    <property type="entry name" value="ARF GTPase activator (Csx2)"/>
    <property type="match status" value="1"/>
</dbReference>
<keyword evidence="5" id="KW-0040">ANK repeat</keyword>
<comment type="subcellular location">
    <subcellularLocation>
        <location evidence="5">Cytoplasm</location>
    </subcellularLocation>
</comment>
<feature type="region of interest" description="Disordered" evidence="6">
    <location>
        <begin position="580"/>
        <end position="645"/>
    </location>
</feature>
<dbReference type="SUPFAM" id="SSF50729">
    <property type="entry name" value="PH domain-like"/>
    <property type="match status" value="1"/>
</dbReference>
<dbReference type="Proteomes" id="UP001244011">
    <property type="component" value="Unassembled WGS sequence"/>
</dbReference>
<dbReference type="InterPro" id="IPR001849">
    <property type="entry name" value="PH_domain"/>
</dbReference>
<evidence type="ECO:0000256" key="2">
    <source>
        <dbReference type="ARBA" id="ARBA00022771"/>
    </source>
</evidence>
<dbReference type="InterPro" id="IPR037278">
    <property type="entry name" value="ARFGAP/RecO"/>
</dbReference>
<keyword evidence="10" id="KW-1185">Reference proteome</keyword>
<reference evidence="9" key="1">
    <citation type="submission" date="2023-06" db="EMBL/GenBank/DDBJ databases">
        <title>Genome-scale phylogeny and comparative genomics of the fungal order Sordariales.</title>
        <authorList>
            <consortium name="Lawrence Berkeley National Laboratory"/>
            <person name="Hensen N."/>
            <person name="Bonometti L."/>
            <person name="Westerberg I."/>
            <person name="Brannstrom I.O."/>
            <person name="Guillou S."/>
            <person name="Cros-Aarteil S."/>
            <person name="Calhoun S."/>
            <person name="Haridas S."/>
            <person name="Kuo A."/>
            <person name="Mondo S."/>
            <person name="Pangilinan J."/>
            <person name="Riley R."/>
            <person name="Labutti K."/>
            <person name="Andreopoulos B."/>
            <person name="Lipzen A."/>
            <person name="Chen C."/>
            <person name="Yanf M."/>
            <person name="Daum C."/>
            <person name="Ng V."/>
            <person name="Clum A."/>
            <person name="Steindorff A."/>
            <person name="Ohm R."/>
            <person name="Martin F."/>
            <person name="Silar P."/>
            <person name="Natvig D."/>
            <person name="Lalanne C."/>
            <person name="Gautier V."/>
            <person name="Ament-Velasquez S.L."/>
            <person name="Kruys A."/>
            <person name="Hutchinson M.I."/>
            <person name="Powell A.J."/>
            <person name="Barry K."/>
            <person name="Miller A.N."/>
            <person name="Grigoriev I.V."/>
            <person name="Debuchy R."/>
            <person name="Gladieux P."/>
            <person name="Thoren M.H."/>
            <person name="Johannesson H."/>
        </authorList>
    </citation>
    <scope>NUCLEOTIDE SEQUENCE</scope>
    <source>
        <strain evidence="9">8032-3</strain>
    </source>
</reference>
<feature type="region of interest" description="Disordered" evidence="6">
    <location>
        <begin position="804"/>
        <end position="841"/>
    </location>
</feature>
<feature type="domain" description="Arf-GAP" evidence="8">
    <location>
        <begin position="844"/>
        <end position="968"/>
    </location>
</feature>
<dbReference type="FunFam" id="1.20.1270.60:FF:000051">
    <property type="entry name" value="ARF GTPase activator (Csx2)"/>
    <property type="match status" value="1"/>
</dbReference>
<feature type="region of interest" description="Disordered" evidence="6">
    <location>
        <begin position="1088"/>
        <end position="1138"/>
    </location>
</feature>
<evidence type="ECO:0000259" key="7">
    <source>
        <dbReference type="PROSITE" id="PS50003"/>
    </source>
</evidence>
<dbReference type="Gene3D" id="1.20.1270.60">
    <property type="entry name" value="Arfaptin homology (AH) domain/BAR domain"/>
    <property type="match status" value="1"/>
</dbReference>
<dbReference type="FunFam" id="1.10.220.150:FF:000017">
    <property type="entry name" value="ARF GTPase activator (Csx2), putative"/>
    <property type="match status" value="1"/>
</dbReference>
<name>A0AAJ0C6H5_9PEZI</name>
<comment type="caution">
    <text evidence="9">The sequence shown here is derived from an EMBL/GenBank/DDBJ whole genome shotgun (WGS) entry which is preliminary data.</text>
</comment>
<dbReference type="PANTHER" id="PTHR23180">
    <property type="entry name" value="CENTAURIN/ARF"/>
    <property type="match status" value="1"/>
</dbReference>
<feature type="compositionally biased region" description="Low complexity" evidence="6">
    <location>
        <begin position="606"/>
        <end position="619"/>
    </location>
</feature>
<evidence type="ECO:0000313" key="10">
    <source>
        <dbReference type="Proteomes" id="UP001244011"/>
    </source>
</evidence>
<keyword evidence="5" id="KW-0343">GTPase activation</keyword>
<keyword evidence="5" id="KW-0963">Cytoplasm</keyword>
<feature type="domain" description="PH" evidence="7">
    <location>
        <begin position="666"/>
        <end position="772"/>
    </location>
</feature>
<dbReference type="Pfam" id="PF00169">
    <property type="entry name" value="PH"/>
    <property type="match status" value="1"/>
</dbReference>
<feature type="compositionally biased region" description="Polar residues" evidence="6">
    <location>
        <begin position="263"/>
        <end position="274"/>
    </location>
</feature>
<dbReference type="GO" id="GO:0005768">
    <property type="term" value="C:endosome"/>
    <property type="evidence" value="ECO:0007669"/>
    <property type="project" value="TreeGrafter"/>
</dbReference>
<dbReference type="InterPro" id="IPR004148">
    <property type="entry name" value="BAR_dom"/>
</dbReference>
<proteinExistence type="predicted"/>
<evidence type="ECO:0000256" key="3">
    <source>
        <dbReference type="ARBA" id="ARBA00022833"/>
    </source>
</evidence>
<dbReference type="SUPFAM" id="SSF57863">
    <property type="entry name" value="ArfGap/RecO-like zinc finger"/>
    <property type="match status" value="1"/>
</dbReference>
<sequence length="1138" mass="125142">MGIVSSRPDEPGTIYLRDQNRLSIASCVISSPRKRTSLNIVPNAFPATRVSASRPLGDSAPVDFIQDPELSASTGGPAFLLRLANDDELVFTFTFVIRQVQQLAQAATGGVEAVSTVDTQINGLTYVCASTPREVENLVTREFHADPNLHKNANVDLVGSFATGGSPSVTFEWSWKWKPPKVPEDKGGGWRNSCSFVEYDQRAHRLDTLASFSFWVTSENPSLLLDRCSSPPNSRTGTSPYISHPNSPSPFLLHAPPKARVASAQSVESRISTTDYEEPKTPQAPTYDASNGGLLAPPPTAKEPIKVDISCPRPGEDMTVADDGPVFRATMKALEQKTGNMRMQTKRLIKKAEQAHISQLEANDTLSAFFEALKEASSTNANAVQPAIEHYFEKIAREIMAYERQNAANFHKIIVEPLNKLYTMDIKQAEAKKRDFEEESKDYYAYVGRYLGQRHESVKTKKLADSDSKYQTKRRNFELKRFDYSSFMQDLSGGRKEQEVLSHLTRYADAQATCFLAAANKVEALLPELEALSNEVLEADKEYQYQRREREEKRRLLEKSNLPYIEPETAPILASAVQTQGSNGNLSNSDTELGRADSTGSQLRGATATTTNAAAATAASDFSRSPGSLTHHSSVGSPPQNSKFRGIRDLEERDPNQAANAEKNGTQRKEGLLWALNRPGGHVDPRNLNKQGWHKFWIVLDQGKLSEYSNWKQKLDLHMEPIDLRMASVREARNAERRFCFEVITPQFKRVYQATSEDDMNTWITAINNALQSAVEGRAFKDKPTPSPSNSAFGKRDIGSILTGKSPSLNHGNHHTTAALPVRRTTVGSRPGTSRSTSFDDNPMKLLQMLRENDQGNLWCADCGSNSKVEWVSINLGIILCIECSGIHRSLGTHISKVRSLTLDITSFTPDIVELLLLVGNRVSNMIWEARLDSAAKPTPQSTREQRLKFITAKYVDHAFVEPLSLTLSRYPSADETLLAGIKKNEIQEVLYALALGATPNATDKSRGTHAVFLALAAADPAPPSPTPTPTPTRSTEAADKVVTFPVAELLVQNGSEIPLVMPAFPLSRAAQGYVEMKRGRSAAINAAGAGPGTGLHHDGVGSLPPGQGEKLMRERETRLQKRISAGGRLAKSPIPER</sequence>
<dbReference type="EMBL" id="MU839002">
    <property type="protein sequence ID" value="KAK1769594.1"/>
    <property type="molecule type" value="Genomic_DNA"/>
</dbReference>
<organism evidence="9 10">
    <name type="scientific">Phialemonium atrogriseum</name>
    <dbReference type="NCBI Taxonomy" id="1093897"/>
    <lineage>
        <taxon>Eukaryota</taxon>
        <taxon>Fungi</taxon>
        <taxon>Dikarya</taxon>
        <taxon>Ascomycota</taxon>
        <taxon>Pezizomycotina</taxon>
        <taxon>Sordariomycetes</taxon>
        <taxon>Sordariomycetidae</taxon>
        <taxon>Cephalothecales</taxon>
        <taxon>Cephalothecaceae</taxon>
        <taxon>Phialemonium</taxon>
    </lineage>
</organism>
<feature type="compositionally biased region" description="Polar residues" evidence="6">
    <location>
        <begin position="580"/>
        <end position="591"/>
    </location>
</feature>
<evidence type="ECO:0000256" key="4">
    <source>
        <dbReference type="PROSITE-ProRule" id="PRU00288"/>
    </source>
</evidence>
<feature type="compositionally biased region" description="Basic and acidic residues" evidence="6">
    <location>
        <begin position="1111"/>
        <end position="1120"/>
    </location>
</feature>
<dbReference type="CDD" id="cd08204">
    <property type="entry name" value="ArfGap"/>
    <property type="match status" value="1"/>
</dbReference>
<dbReference type="InterPro" id="IPR027267">
    <property type="entry name" value="AH/BAR_dom_sf"/>
</dbReference>
<dbReference type="InterPro" id="IPR045258">
    <property type="entry name" value="ACAP1/2/3-like"/>
</dbReference>
<gene>
    <name evidence="9" type="ORF">QBC33DRAFT_447117</name>
</gene>
<dbReference type="GO" id="GO:0008270">
    <property type="term" value="F:zinc ion binding"/>
    <property type="evidence" value="ECO:0007669"/>
    <property type="project" value="UniProtKB-KW"/>
</dbReference>
<dbReference type="GO" id="GO:0005096">
    <property type="term" value="F:GTPase activator activity"/>
    <property type="evidence" value="ECO:0007669"/>
    <property type="project" value="UniProtKB-KW"/>
</dbReference>
<dbReference type="Gene3D" id="1.10.220.150">
    <property type="entry name" value="Arf GTPase activating protein"/>
    <property type="match status" value="1"/>
</dbReference>
<dbReference type="PROSITE" id="PS50003">
    <property type="entry name" value="PH_DOMAIN"/>
    <property type="match status" value="1"/>
</dbReference>